<dbReference type="EMBL" id="AEIG01000041">
    <property type="protein sequence ID" value="EGG29597.1"/>
    <property type="molecule type" value="Genomic_DNA"/>
</dbReference>
<dbReference type="FunFam" id="1.10.10.10:FF:000001">
    <property type="entry name" value="LysR family transcriptional regulator"/>
    <property type="match status" value="1"/>
</dbReference>
<reference evidence="5 6" key="1">
    <citation type="journal article" date="2011" name="J. Bacteriol.">
        <title>Genome sequence of strain IMCC3088, a proteorhodopsin-containing marine bacterium belonging to the OM60/NOR5 clade.</title>
        <authorList>
            <person name="Jang Y."/>
            <person name="Oh H.M."/>
            <person name="Kang I."/>
            <person name="Lee K."/>
            <person name="Yang S.J."/>
            <person name="Cho J.C."/>
        </authorList>
    </citation>
    <scope>NUCLEOTIDE SEQUENCE [LARGE SCALE GENOMIC DNA]</scope>
    <source>
        <strain evidence="5 6">IMCC3088</strain>
    </source>
</reference>
<accession>F3L234</accession>
<proteinExistence type="inferred from homology"/>
<name>F3L234_9GAMM</name>
<evidence type="ECO:0000256" key="2">
    <source>
        <dbReference type="ARBA" id="ARBA00023015"/>
    </source>
</evidence>
<dbReference type="InterPro" id="IPR005119">
    <property type="entry name" value="LysR_subst-bd"/>
</dbReference>
<dbReference type="Pfam" id="PF00126">
    <property type="entry name" value="HTH_1"/>
    <property type="match status" value="1"/>
</dbReference>
<dbReference type="PRINTS" id="PR00039">
    <property type="entry name" value="HTHLYSR"/>
</dbReference>
<keyword evidence="2" id="KW-0805">Transcription regulation</keyword>
<dbReference type="Gene3D" id="3.40.190.10">
    <property type="entry name" value="Periplasmic binding protein-like II"/>
    <property type="match status" value="2"/>
</dbReference>
<evidence type="ECO:0000256" key="4">
    <source>
        <dbReference type="ARBA" id="ARBA00023163"/>
    </source>
</evidence>
<dbReference type="OrthoDB" id="9775392at2"/>
<dbReference type="STRING" id="2518989.IMCC3088_1601"/>
<organism evidence="5 6">
    <name type="scientific">Aequoribacter fuscus</name>
    <dbReference type="NCBI Taxonomy" id="2518989"/>
    <lineage>
        <taxon>Bacteria</taxon>
        <taxon>Pseudomonadati</taxon>
        <taxon>Pseudomonadota</taxon>
        <taxon>Gammaproteobacteria</taxon>
        <taxon>Cellvibrionales</taxon>
        <taxon>Halieaceae</taxon>
        <taxon>Aequoribacter</taxon>
    </lineage>
</organism>
<keyword evidence="3" id="KW-0238">DNA-binding</keyword>
<dbReference type="Pfam" id="PF03466">
    <property type="entry name" value="LysR_substrate"/>
    <property type="match status" value="1"/>
</dbReference>
<dbReference type="CDD" id="cd08411">
    <property type="entry name" value="PBP2_OxyR"/>
    <property type="match status" value="1"/>
</dbReference>
<gene>
    <name evidence="5" type="ORF">IMCC3088_1601</name>
</gene>
<dbReference type="RefSeq" id="WP_009575831.1">
    <property type="nucleotide sequence ID" value="NZ_AEIG01000041.1"/>
</dbReference>
<sequence>MISIKQIRYALAVEKTLHFRKAADNCAVSQSALSTALNELEVQLGFQVFERDNKKVLVTPMGRIFLEKARSVSVQIDDILRLRQTDKAPLSTPLTIGMIPTIAPYLLPIVLPAVAARYPAAKLKIVEAQSKELVERVRDGELDTAVLALPYDCDNLLSFPFWDEDFYWVAPSDGDQEVRERITSEELSRENLMLLSEGHCLKDHALAACKFSNAVAHSMSATSLNTLIQLVVAGLGSTLVPEMALDQLVCNDKRLQYARLDEPGPHRKIAFIMRATYPKLDSIQALQDVFTQALGNR</sequence>
<keyword evidence="4" id="KW-0804">Transcription</keyword>
<protein>
    <submittedName>
        <fullName evidence="5">Hydrogen peroxide-inducible genes activator</fullName>
    </submittedName>
</protein>
<dbReference type="Proteomes" id="UP000005615">
    <property type="component" value="Unassembled WGS sequence"/>
</dbReference>
<dbReference type="eggNOG" id="COG0583">
    <property type="taxonomic scope" value="Bacteria"/>
</dbReference>
<comment type="similarity">
    <text evidence="1">Belongs to the LysR transcriptional regulatory family.</text>
</comment>
<dbReference type="Gene3D" id="1.10.10.10">
    <property type="entry name" value="Winged helix-like DNA-binding domain superfamily/Winged helix DNA-binding domain"/>
    <property type="match status" value="1"/>
</dbReference>
<dbReference type="GO" id="GO:0032993">
    <property type="term" value="C:protein-DNA complex"/>
    <property type="evidence" value="ECO:0007669"/>
    <property type="project" value="TreeGrafter"/>
</dbReference>
<evidence type="ECO:0000313" key="6">
    <source>
        <dbReference type="Proteomes" id="UP000005615"/>
    </source>
</evidence>
<dbReference type="InterPro" id="IPR000847">
    <property type="entry name" value="LysR_HTH_N"/>
</dbReference>
<evidence type="ECO:0000313" key="5">
    <source>
        <dbReference type="EMBL" id="EGG29597.1"/>
    </source>
</evidence>
<dbReference type="PROSITE" id="PS50931">
    <property type="entry name" value="HTH_LYSR"/>
    <property type="match status" value="1"/>
</dbReference>
<evidence type="ECO:0000256" key="3">
    <source>
        <dbReference type="ARBA" id="ARBA00023125"/>
    </source>
</evidence>
<dbReference type="PANTHER" id="PTHR30346:SF10">
    <property type="entry name" value="TRANSCRIPTIONAL REGULATOR OF OXIDATIVE STRESS OXYR"/>
    <property type="match status" value="1"/>
</dbReference>
<dbReference type="GO" id="GO:0003700">
    <property type="term" value="F:DNA-binding transcription factor activity"/>
    <property type="evidence" value="ECO:0007669"/>
    <property type="project" value="InterPro"/>
</dbReference>
<dbReference type="InterPro" id="IPR036388">
    <property type="entry name" value="WH-like_DNA-bd_sf"/>
</dbReference>
<dbReference type="InterPro" id="IPR036390">
    <property type="entry name" value="WH_DNA-bd_sf"/>
</dbReference>
<dbReference type="SUPFAM" id="SSF46785">
    <property type="entry name" value="Winged helix' DNA-binding domain"/>
    <property type="match status" value="1"/>
</dbReference>
<comment type="caution">
    <text evidence="5">The sequence shown here is derived from an EMBL/GenBank/DDBJ whole genome shotgun (WGS) entry which is preliminary data.</text>
</comment>
<evidence type="ECO:0000256" key="1">
    <source>
        <dbReference type="ARBA" id="ARBA00009437"/>
    </source>
</evidence>
<dbReference type="PANTHER" id="PTHR30346">
    <property type="entry name" value="TRANSCRIPTIONAL DUAL REGULATOR HCAR-RELATED"/>
    <property type="match status" value="1"/>
</dbReference>
<dbReference type="GO" id="GO:0003677">
    <property type="term" value="F:DNA binding"/>
    <property type="evidence" value="ECO:0007669"/>
    <property type="project" value="UniProtKB-KW"/>
</dbReference>
<keyword evidence="6" id="KW-1185">Reference proteome</keyword>
<dbReference type="AlphaFoldDB" id="F3L234"/>
<dbReference type="SUPFAM" id="SSF53850">
    <property type="entry name" value="Periplasmic binding protein-like II"/>
    <property type="match status" value="1"/>
</dbReference>